<reference evidence="2 3" key="1">
    <citation type="submission" date="2016-07" db="EMBL/GenBank/DDBJ databases">
        <title>Genomic analysis of zinc-resistant bacterium Mucilaginibacter pedocola TBZ30.</title>
        <authorList>
            <person name="Huang J."/>
            <person name="Tang J."/>
        </authorList>
    </citation>
    <scope>NUCLEOTIDE SEQUENCE [LARGE SCALE GENOMIC DNA]</scope>
    <source>
        <strain evidence="2 3">TBZ30</strain>
    </source>
</reference>
<comment type="caution">
    <text evidence="2">The sequence shown here is derived from an EMBL/GenBank/DDBJ whole genome shotgun (WGS) entry which is preliminary data.</text>
</comment>
<organism evidence="2 3">
    <name type="scientific">Mucilaginibacter pedocola</name>
    <dbReference type="NCBI Taxonomy" id="1792845"/>
    <lineage>
        <taxon>Bacteria</taxon>
        <taxon>Pseudomonadati</taxon>
        <taxon>Bacteroidota</taxon>
        <taxon>Sphingobacteriia</taxon>
        <taxon>Sphingobacteriales</taxon>
        <taxon>Sphingobacteriaceae</taxon>
        <taxon>Mucilaginibacter</taxon>
    </lineage>
</organism>
<name>A0A1S9PGU1_9SPHI</name>
<protein>
    <recommendedName>
        <fullName evidence="4">YtxH domain-containing protein</fullName>
    </recommendedName>
</protein>
<dbReference type="AlphaFoldDB" id="A0A1S9PGU1"/>
<evidence type="ECO:0000256" key="1">
    <source>
        <dbReference type="SAM" id="Phobius"/>
    </source>
</evidence>
<accession>A0A1S9PGU1</accession>
<dbReference type="RefSeq" id="WP_078348532.1">
    <property type="nucleotide sequence ID" value="NZ_MBTF01000012.1"/>
</dbReference>
<keyword evidence="1" id="KW-0812">Transmembrane</keyword>
<dbReference type="OrthoDB" id="9951398at2"/>
<sequence>MKNPFVKKDNSVIIGASVAGVAVAGGLAWLFFTDSGANVLDGWKTSLKEKGKDLAANFISRKTGVSKDITKPAADAIVS</sequence>
<dbReference type="EMBL" id="MBTF01000012">
    <property type="protein sequence ID" value="OOQ59778.1"/>
    <property type="molecule type" value="Genomic_DNA"/>
</dbReference>
<dbReference type="Proteomes" id="UP000189739">
    <property type="component" value="Unassembled WGS sequence"/>
</dbReference>
<keyword evidence="1" id="KW-1133">Transmembrane helix</keyword>
<gene>
    <name evidence="2" type="ORF">BC343_06395</name>
</gene>
<proteinExistence type="predicted"/>
<dbReference type="STRING" id="1792845.BC343_06395"/>
<evidence type="ECO:0008006" key="4">
    <source>
        <dbReference type="Google" id="ProtNLM"/>
    </source>
</evidence>
<evidence type="ECO:0000313" key="2">
    <source>
        <dbReference type="EMBL" id="OOQ59778.1"/>
    </source>
</evidence>
<feature type="transmembrane region" description="Helical" evidence="1">
    <location>
        <begin position="12"/>
        <end position="32"/>
    </location>
</feature>
<evidence type="ECO:0000313" key="3">
    <source>
        <dbReference type="Proteomes" id="UP000189739"/>
    </source>
</evidence>
<keyword evidence="1" id="KW-0472">Membrane</keyword>
<keyword evidence="3" id="KW-1185">Reference proteome</keyword>